<organism evidence="2 3">
    <name type="scientific">Roseovarius aquimarinus</name>
    <dbReference type="NCBI Taxonomy" id="1229156"/>
    <lineage>
        <taxon>Bacteria</taxon>
        <taxon>Pseudomonadati</taxon>
        <taxon>Pseudomonadota</taxon>
        <taxon>Alphaproteobacteria</taxon>
        <taxon>Rhodobacterales</taxon>
        <taxon>Roseobacteraceae</taxon>
        <taxon>Roseovarius</taxon>
    </lineage>
</organism>
<keyword evidence="1" id="KW-0472">Membrane</keyword>
<dbReference type="EMBL" id="JBIHMM010000003">
    <property type="protein sequence ID" value="MFH0254755.1"/>
    <property type="molecule type" value="Genomic_DNA"/>
</dbReference>
<keyword evidence="1" id="KW-0812">Transmembrane</keyword>
<dbReference type="Proteomes" id="UP001607157">
    <property type="component" value="Unassembled WGS sequence"/>
</dbReference>
<feature type="transmembrane region" description="Helical" evidence="1">
    <location>
        <begin position="51"/>
        <end position="79"/>
    </location>
</feature>
<feature type="transmembrane region" description="Helical" evidence="1">
    <location>
        <begin position="12"/>
        <end position="31"/>
    </location>
</feature>
<protein>
    <recommendedName>
        <fullName evidence="4">TM2 domain-containing protein</fullName>
    </recommendedName>
</protein>
<evidence type="ECO:0008006" key="4">
    <source>
        <dbReference type="Google" id="ProtNLM"/>
    </source>
</evidence>
<gene>
    <name evidence="2" type="ORF">ACGRVM_12690</name>
</gene>
<name>A0ABW7IBF1_9RHOB</name>
<dbReference type="RefSeq" id="WP_377172212.1">
    <property type="nucleotide sequence ID" value="NZ_JBHTJC010000003.1"/>
</dbReference>
<comment type="caution">
    <text evidence="2">The sequence shown here is derived from an EMBL/GenBank/DDBJ whole genome shotgun (WGS) entry which is preliminary data.</text>
</comment>
<keyword evidence="1" id="KW-1133">Transmembrane helix</keyword>
<reference evidence="2 3" key="1">
    <citation type="submission" date="2024-10" db="EMBL/GenBank/DDBJ databases">
        <authorList>
            <person name="Yang X.-N."/>
        </authorList>
    </citation>
    <scope>NUCLEOTIDE SEQUENCE [LARGE SCALE GENOMIC DNA]</scope>
    <source>
        <strain evidence="2 3">CAU 1059</strain>
    </source>
</reference>
<evidence type="ECO:0000256" key="1">
    <source>
        <dbReference type="SAM" id="Phobius"/>
    </source>
</evidence>
<evidence type="ECO:0000313" key="3">
    <source>
        <dbReference type="Proteomes" id="UP001607157"/>
    </source>
</evidence>
<accession>A0ABW7IBF1</accession>
<keyword evidence="3" id="KW-1185">Reference proteome</keyword>
<proteinExistence type="predicted"/>
<evidence type="ECO:0000313" key="2">
    <source>
        <dbReference type="EMBL" id="MFH0254755.1"/>
    </source>
</evidence>
<sequence length="97" mass="10702">MQHSTERSPKSYGTAVLLCGIFGILGIHHFYLEDWLHGLADVGLLILAIGFAAQGMAGLALFVLMLDALHTIVIFYYLIIEKWRDGKGRPVLMPSTS</sequence>